<sequence>MMELELREADILWPEGNDVRGVDKDDDKHPKNGGRRAHRKLSRPISIPSKATTSFYDDKYSDDDDDDEEEEEEEDDGSTVKEVVPPHIIVGRRMADKMAFSVCVGNGRTLKGRDLKRVRNSVLKMTGFLER</sequence>
<evidence type="ECO:0000256" key="2">
    <source>
        <dbReference type="SAM" id="MobiDB-lite"/>
    </source>
</evidence>
<evidence type="ECO:0000256" key="1">
    <source>
        <dbReference type="ARBA" id="ARBA00034773"/>
    </source>
</evidence>
<gene>
    <name evidence="3" type="ORF">Cni_G04418</name>
</gene>
<feature type="compositionally biased region" description="Basic and acidic residues" evidence="2">
    <location>
        <begin position="17"/>
        <end position="30"/>
    </location>
</feature>
<dbReference type="Proteomes" id="UP001327560">
    <property type="component" value="Chromosome 1"/>
</dbReference>
<feature type="compositionally biased region" description="Acidic residues" evidence="2">
    <location>
        <begin position="60"/>
        <end position="77"/>
    </location>
</feature>
<evidence type="ECO:0008006" key="5">
    <source>
        <dbReference type="Google" id="ProtNLM"/>
    </source>
</evidence>
<feature type="compositionally biased region" description="Basic and acidic residues" evidence="2">
    <location>
        <begin position="1"/>
        <end position="10"/>
    </location>
</feature>
<feature type="region of interest" description="Disordered" evidence="2">
    <location>
        <begin position="1"/>
        <end position="82"/>
    </location>
</feature>
<dbReference type="PANTHER" id="PTHR33083:SF49">
    <property type="entry name" value="SENESCENCE REGULATOR"/>
    <property type="match status" value="1"/>
</dbReference>
<feature type="compositionally biased region" description="Basic residues" evidence="2">
    <location>
        <begin position="31"/>
        <end position="42"/>
    </location>
</feature>
<evidence type="ECO:0000313" key="4">
    <source>
        <dbReference type="Proteomes" id="UP001327560"/>
    </source>
</evidence>
<dbReference type="GO" id="GO:0010150">
    <property type="term" value="P:leaf senescence"/>
    <property type="evidence" value="ECO:0007669"/>
    <property type="project" value="UniProtKB-ARBA"/>
</dbReference>
<accession>A0AAQ3JVY8</accession>
<dbReference type="PANTHER" id="PTHR33083">
    <property type="entry name" value="EXPRESSED PROTEIN"/>
    <property type="match status" value="1"/>
</dbReference>
<comment type="similarity">
    <text evidence="1">Belongs to the senescence regulator S40 family.</text>
</comment>
<dbReference type="InterPro" id="IPR007608">
    <property type="entry name" value="Senescence_reg_S40"/>
</dbReference>
<protein>
    <recommendedName>
        <fullName evidence="5">Senescence regulator</fullName>
    </recommendedName>
</protein>
<evidence type="ECO:0000313" key="3">
    <source>
        <dbReference type="EMBL" id="WOK95711.1"/>
    </source>
</evidence>
<keyword evidence="4" id="KW-1185">Reference proteome</keyword>
<dbReference type="Pfam" id="PF04520">
    <property type="entry name" value="Senescence_reg"/>
    <property type="match status" value="1"/>
</dbReference>
<dbReference type="AlphaFoldDB" id="A0AAQ3JVY8"/>
<proteinExistence type="inferred from homology"/>
<organism evidence="3 4">
    <name type="scientific">Canna indica</name>
    <name type="common">Indian-shot</name>
    <dbReference type="NCBI Taxonomy" id="4628"/>
    <lineage>
        <taxon>Eukaryota</taxon>
        <taxon>Viridiplantae</taxon>
        <taxon>Streptophyta</taxon>
        <taxon>Embryophyta</taxon>
        <taxon>Tracheophyta</taxon>
        <taxon>Spermatophyta</taxon>
        <taxon>Magnoliopsida</taxon>
        <taxon>Liliopsida</taxon>
        <taxon>Zingiberales</taxon>
        <taxon>Cannaceae</taxon>
        <taxon>Canna</taxon>
    </lineage>
</organism>
<reference evidence="3 4" key="1">
    <citation type="submission" date="2023-10" db="EMBL/GenBank/DDBJ databases">
        <title>Chromosome-scale genome assembly provides insights into flower coloration mechanisms of Canna indica.</title>
        <authorList>
            <person name="Li C."/>
        </authorList>
    </citation>
    <scope>NUCLEOTIDE SEQUENCE [LARGE SCALE GENOMIC DNA]</scope>
    <source>
        <tissue evidence="3">Flower</tissue>
    </source>
</reference>
<dbReference type="EMBL" id="CP136890">
    <property type="protein sequence ID" value="WOK95711.1"/>
    <property type="molecule type" value="Genomic_DNA"/>
</dbReference>
<name>A0AAQ3JVY8_9LILI</name>